<sequence>MLFLTPPTLDFIDFKHHYNPINPFLKAYPTITSLSSSQVQSIQTYIIVFLIWVNLGVVGSTVSMFLVNLAVFVVAIIGFWLIHRILSRTSLGHYLQKKWRVLEEFFHGHQFYKIPRFNQHMQENQVYRKVFMYLNSLPSAEDSDFVNLFSGDNKPNEINLVINAAHQMFSDTYLGSRIFWKFEKDCLVLKMRKKEKRRILSSYLQHIHNVTDEIEQKTKQIRIHINAEKEPEKNGRWTSVPFTHPATIDTAVLDSDLKNKMKSDLESFLKSEQYYHRLGRVWKRSYLLYGPSGTGKSSFIAGMAKFLCYDIYDVDLSKVANDSDLKLLLLQTTRRSMIVVEDLDRYLVDKSSTVNLSGILNFMDGIISSCGEERVMVFTVSNKEKIDPTVLRPGRIDVHVQFPLCDFPAFKTLANSHLGIKEHKLFPQVEEIFQTGASLSPAEIGEIMIFNRGSPTRALKTVISALKSNSDTRVTLSASKSVPTVTDYKKEEPLRLTHSVSVGGALGVPSGLIGHGAPAGLPVPPRLMHSGSARTVEESRESRLFHRERIPTIKEFKKFYGLLKTKNNKKEFMDFDGSEKENSRHDIML</sequence>
<protein>
    <submittedName>
        <fullName evidence="1">Uncharacterized protein</fullName>
    </submittedName>
</protein>
<proteinExistence type="predicted"/>
<organism evidence="1 2">
    <name type="scientific">Cichorium intybus</name>
    <name type="common">Chicory</name>
    <dbReference type="NCBI Taxonomy" id="13427"/>
    <lineage>
        <taxon>Eukaryota</taxon>
        <taxon>Viridiplantae</taxon>
        <taxon>Streptophyta</taxon>
        <taxon>Embryophyta</taxon>
        <taxon>Tracheophyta</taxon>
        <taxon>Spermatophyta</taxon>
        <taxon>Magnoliopsida</taxon>
        <taxon>eudicotyledons</taxon>
        <taxon>Gunneridae</taxon>
        <taxon>Pentapetalae</taxon>
        <taxon>asterids</taxon>
        <taxon>campanulids</taxon>
        <taxon>Asterales</taxon>
        <taxon>Asteraceae</taxon>
        <taxon>Cichorioideae</taxon>
        <taxon>Cichorieae</taxon>
        <taxon>Cichoriinae</taxon>
        <taxon>Cichorium</taxon>
    </lineage>
</organism>
<evidence type="ECO:0000313" key="1">
    <source>
        <dbReference type="EMBL" id="KAI3750975.1"/>
    </source>
</evidence>
<dbReference type="Proteomes" id="UP001055811">
    <property type="component" value="Linkage Group LG04"/>
</dbReference>
<reference evidence="2" key="1">
    <citation type="journal article" date="2022" name="Mol. Ecol. Resour.">
        <title>The genomes of chicory, endive, great burdock and yacon provide insights into Asteraceae palaeo-polyploidization history and plant inulin production.</title>
        <authorList>
            <person name="Fan W."/>
            <person name="Wang S."/>
            <person name="Wang H."/>
            <person name="Wang A."/>
            <person name="Jiang F."/>
            <person name="Liu H."/>
            <person name="Zhao H."/>
            <person name="Xu D."/>
            <person name="Zhang Y."/>
        </authorList>
    </citation>
    <scope>NUCLEOTIDE SEQUENCE [LARGE SCALE GENOMIC DNA]</scope>
    <source>
        <strain evidence="2">cv. Punajuju</strain>
    </source>
</reference>
<dbReference type="EMBL" id="CM042012">
    <property type="protein sequence ID" value="KAI3750975.1"/>
    <property type="molecule type" value="Genomic_DNA"/>
</dbReference>
<name>A0ACB9DWP5_CICIN</name>
<accession>A0ACB9DWP5</accession>
<keyword evidence="2" id="KW-1185">Reference proteome</keyword>
<gene>
    <name evidence="1" type="ORF">L2E82_21936</name>
</gene>
<comment type="caution">
    <text evidence="1">The sequence shown here is derived from an EMBL/GenBank/DDBJ whole genome shotgun (WGS) entry which is preliminary data.</text>
</comment>
<reference evidence="1 2" key="2">
    <citation type="journal article" date="2022" name="Mol. Ecol. Resour.">
        <title>The genomes of chicory, endive, great burdock and yacon provide insights into Asteraceae paleo-polyploidization history and plant inulin production.</title>
        <authorList>
            <person name="Fan W."/>
            <person name="Wang S."/>
            <person name="Wang H."/>
            <person name="Wang A."/>
            <person name="Jiang F."/>
            <person name="Liu H."/>
            <person name="Zhao H."/>
            <person name="Xu D."/>
            <person name="Zhang Y."/>
        </authorList>
    </citation>
    <scope>NUCLEOTIDE SEQUENCE [LARGE SCALE GENOMIC DNA]</scope>
    <source>
        <strain evidence="2">cv. Punajuju</strain>
        <tissue evidence="1">Leaves</tissue>
    </source>
</reference>
<evidence type="ECO:0000313" key="2">
    <source>
        <dbReference type="Proteomes" id="UP001055811"/>
    </source>
</evidence>